<evidence type="ECO:0000256" key="5">
    <source>
        <dbReference type="ARBA" id="ARBA00022840"/>
    </source>
</evidence>
<evidence type="ECO:0000259" key="11">
    <source>
        <dbReference type="Pfam" id="PF20259"/>
    </source>
</evidence>
<dbReference type="PANTHER" id="PTHR43052">
    <property type="match status" value="1"/>
</dbReference>
<evidence type="ECO:0000313" key="13">
    <source>
        <dbReference type="Proteomes" id="UP000784286"/>
    </source>
</evidence>
<keyword evidence="4 9" id="KW-0547">Nucleotide-binding</keyword>
<protein>
    <recommendedName>
        <fullName evidence="9">tRNA-specific 2-thiouridylase MnmA</fullName>
        <ecNumber evidence="9">2.8.1.13</ecNumber>
    </recommendedName>
</protein>
<feature type="site" description="Interaction with tRNA" evidence="9">
    <location>
        <position position="336"/>
    </location>
</feature>
<accession>A0A948X2U5</accession>
<name>A0A948X2U5_9BACT</name>
<keyword evidence="1 9" id="KW-0820">tRNA-binding</keyword>
<comment type="catalytic activity">
    <reaction evidence="8 9">
        <text>S-sulfanyl-L-cysteinyl-[protein] + uridine(34) in tRNA + AH2 + ATP = 2-thiouridine(34) in tRNA + L-cysteinyl-[protein] + A + AMP + diphosphate + H(+)</text>
        <dbReference type="Rhea" id="RHEA:47032"/>
        <dbReference type="Rhea" id="RHEA-COMP:10131"/>
        <dbReference type="Rhea" id="RHEA-COMP:11726"/>
        <dbReference type="Rhea" id="RHEA-COMP:11727"/>
        <dbReference type="Rhea" id="RHEA-COMP:11728"/>
        <dbReference type="ChEBI" id="CHEBI:13193"/>
        <dbReference type="ChEBI" id="CHEBI:15378"/>
        <dbReference type="ChEBI" id="CHEBI:17499"/>
        <dbReference type="ChEBI" id="CHEBI:29950"/>
        <dbReference type="ChEBI" id="CHEBI:30616"/>
        <dbReference type="ChEBI" id="CHEBI:33019"/>
        <dbReference type="ChEBI" id="CHEBI:61963"/>
        <dbReference type="ChEBI" id="CHEBI:65315"/>
        <dbReference type="ChEBI" id="CHEBI:87170"/>
        <dbReference type="ChEBI" id="CHEBI:456215"/>
        <dbReference type="EC" id="2.8.1.13"/>
    </reaction>
</comment>
<keyword evidence="9" id="KW-0963">Cytoplasm</keyword>
<comment type="function">
    <text evidence="9">Catalyzes the 2-thiolation of uridine at the wobble position (U34) of tRNA, leading to the formation of s(2)U34.</text>
</comment>
<comment type="caution">
    <text evidence="9">Lacks conserved residue(s) required for the propagation of feature annotation.</text>
</comment>
<comment type="subcellular location">
    <subcellularLocation>
        <location evidence="9">Cytoplasm</location>
    </subcellularLocation>
</comment>
<dbReference type="CDD" id="cd01998">
    <property type="entry name" value="MnmA_TRMU-like"/>
    <property type="match status" value="1"/>
</dbReference>
<dbReference type="GO" id="GO:0005737">
    <property type="term" value="C:cytoplasm"/>
    <property type="evidence" value="ECO:0007669"/>
    <property type="project" value="UniProtKB-SubCell"/>
</dbReference>
<dbReference type="NCBIfam" id="TIGR00420">
    <property type="entry name" value="trmU"/>
    <property type="match status" value="1"/>
</dbReference>
<feature type="region of interest" description="Interaction with tRNA" evidence="9">
    <location>
        <begin position="142"/>
        <end position="144"/>
    </location>
</feature>
<keyword evidence="5 9" id="KW-0067">ATP-binding</keyword>
<dbReference type="GO" id="GO:0000049">
    <property type="term" value="F:tRNA binding"/>
    <property type="evidence" value="ECO:0007669"/>
    <property type="project" value="UniProtKB-KW"/>
</dbReference>
<dbReference type="Pfam" id="PF20259">
    <property type="entry name" value="tRNA_Me_trans_M"/>
    <property type="match status" value="1"/>
</dbReference>
<reference evidence="12" key="1">
    <citation type="journal article" date="2021" name="PeerJ">
        <title>Extensive microbial diversity within the chicken gut microbiome revealed by metagenomics and culture.</title>
        <authorList>
            <person name="Gilroy R."/>
            <person name="Ravi A."/>
            <person name="Getino M."/>
            <person name="Pursley I."/>
            <person name="Horton D.L."/>
            <person name="Alikhan N.F."/>
            <person name="Baker D."/>
            <person name="Gharbi K."/>
            <person name="Hall N."/>
            <person name="Watson M."/>
            <person name="Adriaenssens E.M."/>
            <person name="Foster-Nyarko E."/>
            <person name="Jarju S."/>
            <person name="Secka A."/>
            <person name="Antonio M."/>
            <person name="Oren A."/>
            <person name="Chaudhuri R.R."/>
            <person name="La Ragione R."/>
            <person name="Hildebrand F."/>
            <person name="Pallen M.J."/>
        </authorList>
    </citation>
    <scope>NUCLEOTIDE SEQUENCE</scope>
    <source>
        <strain evidence="12">8470</strain>
    </source>
</reference>
<evidence type="ECO:0000256" key="7">
    <source>
        <dbReference type="ARBA" id="ARBA00023157"/>
    </source>
</evidence>
<evidence type="ECO:0000256" key="9">
    <source>
        <dbReference type="HAMAP-Rule" id="MF_00144"/>
    </source>
</evidence>
<dbReference type="InterPro" id="IPR046884">
    <property type="entry name" value="MnmA-like_central"/>
</dbReference>
<dbReference type="GO" id="GO:0103016">
    <property type="term" value="F:tRNA-uridine 2-sulfurtransferase activity"/>
    <property type="evidence" value="ECO:0007669"/>
    <property type="project" value="UniProtKB-EC"/>
</dbReference>
<feature type="binding site" evidence="9">
    <location>
        <begin position="6"/>
        <end position="13"/>
    </location>
    <ligand>
        <name>ATP</name>
        <dbReference type="ChEBI" id="CHEBI:30616"/>
    </ligand>
</feature>
<dbReference type="EC" id="2.8.1.13" evidence="9"/>
<evidence type="ECO:0000256" key="2">
    <source>
        <dbReference type="ARBA" id="ARBA00022679"/>
    </source>
</evidence>
<gene>
    <name evidence="9 12" type="primary">mnmA</name>
    <name evidence="12" type="ORF">H9928_05380</name>
</gene>
<dbReference type="InterPro" id="IPR014729">
    <property type="entry name" value="Rossmann-like_a/b/a_fold"/>
</dbReference>
<feature type="active site" description="Cysteine persulfide intermediate" evidence="9">
    <location>
        <position position="192"/>
    </location>
</feature>
<keyword evidence="7" id="KW-1015">Disulfide bond</keyword>
<comment type="caution">
    <text evidence="12">The sequence shown here is derived from an EMBL/GenBank/DDBJ whole genome shotgun (WGS) entry which is preliminary data.</text>
</comment>
<evidence type="ECO:0000256" key="6">
    <source>
        <dbReference type="ARBA" id="ARBA00022884"/>
    </source>
</evidence>
<evidence type="ECO:0000256" key="8">
    <source>
        <dbReference type="ARBA" id="ARBA00051542"/>
    </source>
</evidence>
<dbReference type="Pfam" id="PF03054">
    <property type="entry name" value="tRNA_Me_trans"/>
    <property type="match status" value="1"/>
</dbReference>
<evidence type="ECO:0000256" key="3">
    <source>
        <dbReference type="ARBA" id="ARBA00022694"/>
    </source>
</evidence>
<feature type="domain" description="tRNA-specific 2-thiouridylase MnmA-like central" evidence="11">
    <location>
        <begin position="200"/>
        <end position="263"/>
    </location>
</feature>
<comment type="similarity">
    <text evidence="9">Belongs to the MnmA/TRMU family.</text>
</comment>
<feature type="binding site" evidence="9">
    <location>
        <position position="120"/>
    </location>
    <ligand>
        <name>ATP</name>
        <dbReference type="ChEBI" id="CHEBI:30616"/>
    </ligand>
</feature>
<dbReference type="InterPro" id="IPR004506">
    <property type="entry name" value="MnmA-like"/>
</dbReference>
<keyword evidence="6 9" id="KW-0694">RNA-binding</keyword>
<feature type="region of interest" description="Interaction with target base in tRNA" evidence="9">
    <location>
        <begin position="92"/>
        <end position="94"/>
    </location>
</feature>
<feature type="binding site" evidence="9">
    <location>
        <position position="32"/>
    </location>
    <ligand>
        <name>ATP</name>
        <dbReference type="ChEBI" id="CHEBI:30616"/>
    </ligand>
</feature>
<dbReference type="SUPFAM" id="SSF52402">
    <property type="entry name" value="Adenine nucleotide alpha hydrolases-like"/>
    <property type="match status" value="1"/>
</dbReference>
<dbReference type="Gene3D" id="3.40.50.620">
    <property type="entry name" value="HUPs"/>
    <property type="match status" value="1"/>
</dbReference>
<dbReference type="FunFam" id="2.30.30.280:FF:000001">
    <property type="entry name" value="tRNA-specific 2-thiouridylase MnmA"/>
    <property type="match status" value="1"/>
</dbReference>
<reference evidence="12" key="2">
    <citation type="submission" date="2021-04" db="EMBL/GenBank/DDBJ databases">
        <authorList>
            <person name="Gilroy R."/>
        </authorList>
    </citation>
    <scope>NUCLEOTIDE SEQUENCE</scope>
    <source>
        <strain evidence="12">8470</strain>
    </source>
</reference>
<dbReference type="Gene3D" id="2.40.30.10">
    <property type="entry name" value="Translation factors"/>
    <property type="match status" value="1"/>
</dbReference>
<evidence type="ECO:0000313" key="12">
    <source>
        <dbReference type="EMBL" id="MBU3855976.1"/>
    </source>
</evidence>
<evidence type="ECO:0000259" key="10">
    <source>
        <dbReference type="Pfam" id="PF20258"/>
    </source>
</evidence>
<dbReference type="HAMAP" id="MF_00144">
    <property type="entry name" value="tRNA_thiouridyl_MnmA"/>
    <property type="match status" value="1"/>
</dbReference>
<dbReference type="AlphaFoldDB" id="A0A948X2U5"/>
<evidence type="ECO:0000256" key="1">
    <source>
        <dbReference type="ARBA" id="ARBA00022555"/>
    </source>
</evidence>
<keyword evidence="3 9" id="KW-0819">tRNA processing</keyword>
<dbReference type="Pfam" id="PF20258">
    <property type="entry name" value="tRNA_Me_trans_C"/>
    <property type="match status" value="1"/>
</dbReference>
<dbReference type="EMBL" id="JAHLFJ010000050">
    <property type="protein sequence ID" value="MBU3855976.1"/>
    <property type="molecule type" value="Genomic_DNA"/>
</dbReference>
<sequence length="356" mass="40128">MEIAVLLSGGVDSAVAVHQLCAEGYKPSLFYIRIGNNESGYSDCSMEEDLEMCHAVARRYGLPLEVVDLHQEYWDRVVTYAIEKVRCGLTPNPDVMCNRLIKFGCFEERVGHLFDKTATGHYATTLEREGKIWLGTAVDPVKDQTDFLAQIDSLQVSKLLFPVGKLMKSEVREIALNMKLPNARRRDSQGICFLGRINYNDFIRHFLGEKEGAVVEKETGKILGSHRGYWFHTIGQRKGLGLGGGPWFVVDKDIDSNVVYVSHGYDTPLQYGTRVCLHDFHFITDDPWLGETFPVDVCFKIRHTPEFIRGKLMRAGESSVYVLESEAPLQGIAPGQFGVIYDRDARICFGSGEIRF</sequence>
<dbReference type="GO" id="GO:0005524">
    <property type="term" value="F:ATP binding"/>
    <property type="evidence" value="ECO:0007669"/>
    <property type="project" value="UniProtKB-KW"/>
</dbReference>
<dbReference type="Gene3D" id="2.30.30.280">
    <property type="entry name" value="Adenine nucleotide alpha hydrolases-like domains"/>
    <property type="match status" value="1"/>
</dbReference>
<dbReference type="GO" id="GO:0006400">
    <property type="term" value="P:tRNA modification"/>
    <property type="evidence" value="ECO:0007669"/>
    <property type="project" value="UniProtKB-UniRule"/>
</dbReference>
<dbReference type="PANTHER" id="PTHR43052:SF1">
    <property type="entry name" value="TRNA-5-TAURINOMETHYLURIDINE 2-SULFURTRANSFERASE"/>
    <property type="match status" value="1"/>
</dbReference>
<evidence type="ECO:0000256" key="4">
    <source>
        <dbReference type="ARBA" id="ARBA00022741"/>
    </source>
</evidence>
<dbReference type="InterPro" id="IPR051305">
    <property type="entry name" value="tRNA_2-thiouridylase_MnmA"/>
</dbReference>
<organism evidence="12 13">
    <name type="scientific">Candidatus Phocaeicola excrementipullorum</name>
    <dbReference type="NCBI Taxonomy" id="2838731"/>
    <lineage>
        <taxon>Bacteria</taxon>
        <taxon>Pseudomonadati</taxon>
        <taxon>Bacteroidota</taxon>
        <taxon>Bacteroidia</taxon>
        <taxon>Bacteroidales</taxon>
        <taxon>Bacteroidaceae</taxon>
        <taxon>Phocaeicola</taxon>
    </lineage>
</organism>
<dbReference type="InterPro" id="IPR023382">
    <property type="entry name" value="MnmA-like_central_sf"/>
</dbReference>
<dbReference type="NCBIfam" id="NF001138">
    <property type="entry name" value="PRK00143.1"/>
    <property type="match status" value="1"/>
</dbReference>
<dbReference type="InterPro" id="IPR046885">
    <property type="entry name" value="MnmA-like_C"/>
</dbReference>
<keyword evidence="2 9" id="KW-0808">Transferase</keyword>
<feature type="domain" description="tRNA-specific 2-thiouridylase MnmA-like C-terminal" evidence="10">
    <location>
        <begin position="277"/>
        <end position="354"/>
    </location>
</feature>
<proteinExistence type="inferred from homology"/>
<dbReference type="Proteomes" id="UP000784286">
    <property type="component" value="Unassembled WGS sequence"/>
</dbReference>
<feature type="active site" description="Nucleophile" evidence="9">
    <location>
        <position position="97"/>
    </location>
</feature>
<feature type="site" description="Interaction with tRNA" evidence="9">
    <location>
        <position position="121"/>
    </location>
</feature>